<dbReference type="InterPro" id="IPR058210">
    <property type="entry name" value="SACS/Nov_dom"/>
</dbReference>
<dbReference type="NCBIfam" id="NF047352">
    <property type="entry name" value="P_loop_sacsin"/>
    <property type="match status" value="1"/>
</dbReference>
<dbReference type="EMBL" id="KK915447">
    <property type="protein sequence ID" value="KDP22566.1"/>
    <property type="molecule type" value="Genomic_DNA"/>
</dbReference>
<organism evidence="2 3">
    <name type="scientific">Jatropha curcas</name>
    <name type="common">Barbados nut</name>
    <dbReference type="NCBI Taxonomy" id="180498"/>
    <lineage>
        <taxon>Eukaryota</taxon>
        <taxon>Viridiplantae</taxon>
        <taxon>Streptophyta</taxon>
        <taxon>Embryophyta</taxon>
        <taxon>Tracheophyta</taxon>
        <taxon>Spermatophyta</taxon>
        <taxon>Magnoliopsida</taxon>
        <taxon>eudicotyledons</taxon>
        <taxon>Gunneridae</taxon>
        <taxon>Pentapetalae</taxon>
        <taxon>rosids</taxon>
        <taxon>fabids</taxon>
        <taxon>Malpighiales</taxon>
        <taxon>Euphorbiaceae</taxon>
        <taxon>Crotonoideae</taxon>
        <taxon>Jatropheae</taxon>
        <taxon>Jatropha</taxon>
    </lineage>
</organism>
<protein>
    <recommendedName>
        <fullName evidence="1">Sacsin/Nov domain-containing protein</fullName>
    </recommendedName>
</protein>
<evidence type="ECO:0000313" key="3">
    <source>
        <dbReference type="Proteomes" id="UP000027138"/>
    </source>
</evidence>
<dbReference type="PANTHER" id="PTHR32387:SF3">
    <property type="entry name" value="ATP_DNA BINDING PROTEIN"/>
    <property type="match status" value="1"/>
</dbReference>
<feature type="domain" description="Sacsin/Nov" evidence="1">
    <location>
        <begin position="41"/>
        <end position="143"/>
    </location>
</feature>
<evidence type="ECO:0000259" key="1">
    <source>
        <dbReference type="Pfam" id="PF25794"/>
    </source>
</evidence>
<dbReference type="Proteomes" id="UP000027138">
    <property type="component" value="Unassembled WGS sequence"/>
</dbReference>
<gene>
    <name evidence="2" type="ORF">JCGZ_26397</name>
</gene>
<dbReference type="SUPFAM" id="SSF55874">
    <property type="entry name" value="ATPase domain of HSP90 chaperone/DNA topoisomerase II/histidine kinase"/>
    <property type="match status" value="1"/>
</dbReference>
<sequence length="1710" mass="194465">MATPRDHIEHLRKTWFSIGGPENPLATMLDKAVKYLSDELYTKDVHYFMELIQNAEDNEYPERIDPSLEFVITSRDITATGAPATLLIFNNEKGFSPKNIESICNVGNSTKQGHRKRGYIGEKGIGFKSVFLISAQPHIFSNGYQIRFNEKPCPYCKLGYIVPEWVEENPSLSDIKQIYGSGPSIPTTTIVLPLKLDKMKAVKQQLSNIHPEVLLFLSKIKRLSVREDNEDPRLNTIKAIAITKETNFVTRKNIDAESYTLYLSAEETGDASNEECSYYVWKQKLPVRQENKVDRRMEVEEWVITLAFPNGERLHRGTSSPGVYAFLPTEMVTNFPFIIQADFLLASSRETILLDNIWNQGILDCVPFAFINALNSLVKTTEDAPASSLPPMFKFLPVSSSPYPRLNAVRESIKAKLAEENIVPSESYTEQKFFHKPCEVRRIMPEFWNILKMARNQGVSLHNLSSHGWYVLNSSFDQPEYDEILNFLGVGSVNNEWYAKCIQGSNLIMGVSEETYLEILAFLADNWQSKFRYTEVLNIPIIKYEGKDGGVCLCTINESAKSRLLLCLSDVFGQASRLIDWNREFRCVANLFFMPLSTQEAIRVCSKRRLVWDWFINHVNLKAYNVYQYASVLCKHVSGDRKLVIAYALFLYSSFSCKYLSKTEVDDLCRIMPLVDNYGTVTKSWSAVLVPANGSKWVQLIGSNPWRTEGYIELGEDYSCPGSYVGQRATGNQLIEFLKAHLGAADIPYISPPNAGIPTVSSPLTKQNAFLLLDWIQNLKYSRSRMPERFLTCIKDGSWLRITMNGCSGYKPPSQSFLLKSNSGNSDWGNIMQNAAVLVDIPLIDQNFYGEKIFSYREELKTVGVMFDYEEACEFVAKRLMSLAASWSLSRSNVISMLNFIKFLRERFLSPEKFIHSVREGRWLQTSCGQRSPVGSVLYDQEWAIAKQLSDIPFIDQQYYGDEIVRFKTELQLLGVIVGFNGNYKLVIDHLKSPLWSACLTSEALVLAMDCMRHCGPVDKLVSACKNTNCLKTNLGYKAPGECFLFDPEWGCLLEVFGGFPLIDHSFYGSRINSYKTQLKQLGVKVEFEGAVRVFVLKFKQLGSKFSIQTNNVLSFLSCYRKLKGTYEFPSDLESCIREVQWLKTRLGDYRSPQGCVLYGAEWESISPITLLPHIDDSVNCYGKAIHEYKEELKSMGVIVKFKDGLELVVSALHFPRNPSTITPSNVFSLLECIQILLQRGDPLPEAFLKKASQKWLKTHAGYRTPDECCLFDSEWDLFVKRTDGPFIDEDFYGSNITSYKRELSAIGVVVDAERACSLLASYLGSHSESTTIVRIYDFLNKYNWKPGTEAACKIWIPCGSKVGIWADPPNCVLHDKDGLFGGRLFVLEKYYEKGLLDFFPKSFGVKYSPSLDDYCKLWKSWERTRCQLTHAECCAFWKCVMKHGGSKIAKALLDDLAKLPVVSCSGEIFLFDKRDVFIADDLQLKELFEKFSTQPIFVWYPQPSVASLPRSSLFEVYRRTGIRTISESVQMKELSLENGMELKQVNPSRILIGKELVRLILGFLAKPSFNMEAIKRHEAVKCLLNLTVLETEEPINVSYSLSLSSGVPVNARASQMARWDRESCKFFTRTIDYAGGQKNLIEYATYFSEAIAEGVLWEHEDHVFALAELIKLAFLLTFDEEAIKFLMKSRNLQIFMEDEVFLSAAFPSV</sequence>
<dbReference type="Pfam" id="PF25794">
    <property type="entry name" value="SACS"/>
    <property type="match status" value="1"/>
</dbReference>
<dbReference type="Gene3D" id="3.30.565.10">
    <property type="entry name" value="Histidine kinase-like ATPase, C-terminal domain"/>
    <property type="match status" value="1"/>
</dbReference>
<keyword evidence="3" id="KW-1185">Reference proteome</keyword>
<evidence type="ECO:0000313" key="2">
    <source>
        <dbReference type="EMBL" id="KDP22566.1"/>
    </source>
</evidence>
<dbReference type="OrthoDB" id="1262810at2759"/>
<proteinExistence type="predicted"/>
<dbReference type="InterPro" id="IPR036890">
    <property type="entry name" value="HATPase_C_sf"/>
</dbReference>
<accession>A0A067JF72</accession>
<dbReference type="PANTHER" id="PTHR32387">
    <property type="entry name" value="WU:FJ29H11"/>
    <property type="match status" value="1"/>
</dbReference>
<dbReference type="InterPro" id="IPR052957">
    <property type="entry name" value="Auxin_embryo_med"/>
</dbReference>
<name>A0A067JF72_JATCU</name>
<reference evidence="2 3" key="1">
    <citation type="journal article" date="2014" name="PLoS ONE">
        <title>Global Analysis of Gene Expression Profiles in Physic Nut (Jatropha curcas L.) Seedlings Exposed to Salt Stress.</title>
        <authorList>
            <person name="Zhang L."/>
            <person name="Zhang C."/>
            <person name="Wu P."/>
            <person name="Chen Y."/>
            <person name="Li M."/>
            <person name="Jiang H."/>
            <person name="Wu G."/>
        </authorList>
    </citation>
    <scope>NUCLEOTIDE SEQUENCE [LARGE SCALE GENOMIC DNA]</scope>
    <source>
        <strain evidence="3">cv. GZQX0401</strain>
        <tissue evidence="2">Young leaves</tissue>
    </source>
</reference>